<evidence type="ECO:0000313" key="2">
    <source>
        <dbReference type="Proteomes" id="UP001500888"/>
    </source>
</evidence>
<keyword evidence="2" id="KW-1185">Reference proteome</keyword>
<dbReference type="InterPro" id="IPR006764">
    <property type="entry name" value="SAM_dep_MeTrfase_SAV2177_type"/>
</dbReference>
<evidence type="ECO:0008006" key="3">
    <source>
        <dbReference type="Google" id="ProtNLM"/>
    </source>
</evidence>
<proteinExistence type="predicted"/>
<dbReference type="RefSeq" id="WP_344936889.1">
    <property type="nucleotide sequence ID" value="NZ_BAAAZR010000002.1"/>
</dbReference>
<dbReference type="Gene3D" id="3.40.50.150">
    <property type="entry name" value="Vaccinia Virus protein VP39"/>
    <property type="match status" value="1"/>
</dbReference>
<protein>
    <recommendedName>
        <fullName evidence="3">SAM-dependent methyltransferase</fullName>
    </recommendedName>
</protein>
<gene>
    <name evidence="1" type="ORF">GCM10022226_19310</name>
</gene>
<dbReference type="Proteomes" id="UP001500888">
    <property type="component" value="Unassembled WGS sequence"/>
</dbReference>
<sequence length="68" mass="7620">MLTEARRRYNEGGAVPYNLRTPEEIGGFFDGLELVEPGLVSLTRWRFEATPFSTPDEVDGFCAVGRKP</sequence>
<organism evidence="1 2">
    <name type="scientific">Sphaerisporangium flaviroseum</name>
    <dbReference type="NCBI Taxonomy" id="509199"/>
    <lineage>
        <taxon>Bacteria</taxon>
        <taxon>Bacillati</taxon>
        <taxon>Actinomycetota</taxon>
        <taxon>Actinomycetes</taxon>
        <taxon>Streptosporangiales</taxon>
        <taxon>Streptosporangiaceae</taxon>
        <taxon>Sphaerisporangium</taxon>
    </lineage>
</organism>
<dbReference type="InterPro" id="IPR029063">
    <property type="entry name" value="SAM-dependent_MTases_sf"/>
</dbReference>
<comment type="caution">
    <text evidence="1">The sequence shown here is derived from an EMBL/GenBank/DDBJ whole genome shotgun (WGS) entry which is preliminary data.</text>
</comment>
<reference evidence="2" key="1">
    <citation type="journal article" date="2019" name="Int. J. Syst. Evol. Microbiol.">
        <title>The Global Catalogue of Microorganisms (GCM) 10K type strain sequencing project: providing services to taxonomists for standard genome sequencing and annotation.</title>
        <authorList>
            <consortium name="The Broad Institute Genomics Platform"/>
            <consortium name="The Broad Institute Genome Sequencing Center for Infectious Disease"/>
            <person name="Wu L."/>
            <person name="Ma J."/>
        </authorList>
    </citation>
    <scope>NUCLEOTIDE SEQUENCE [LARGE SCALE GENOMIC DNA]</scope>
    <source>
        <strain evidence="2">JCM 16908</strain>
    </source>
</reference>
<evidence type="ECO:0000313" key="1">
    <source>
        <dbReference type="EMBL" id="GAA3799948.1"/>
    </source>
</evidence>
<dbReference type="EMBL" id="BAAAZR010000002">
    <property type="protein sequence ID" value="GAA3799948.1"/>
    <property type="molecule type" value="Genomic_DNA"/>
</dbReference>
<name>A0ABP7HRA3_9ACTN</name>
<accession>A0ABP7HRA3</accession>
<dbReference type="Pfam" id="PF04672">
    <property type="entry name" value="Methyltransf_19"/>
    <property type="match status" value="1"/>
</dbReference>